<dbReference type="AlphaFoldDB" id="A0A1C2DJR3"/>
<dbReference type="EMBL" id="MDEO01000035">
    <property type="protein sequence ID" value="OCX15004.1"/>
    <property type="molecule type" value="Genomic_DNA"/>
</dbReference>
<reference evidence="1 2" key="1">
    <citation type="submission" date="2016-08" db="EMBL/GenBank/DDBJ databases">
        <title>Whole genome sequence of Mesorhizobium sp. strain UASWS1009 isolated from industrial sewage.</title>
        <authorList>
            <person name="Crovadore J."/>
            <person name="Calmin G."/>
            <person name="Chablais R."/>
            <person name="Cochard B."/>
            <person name="Lefort F."/>
        </authorList>
    </citation>
    <scope>NUCLEOTIDE SEQUENCE [LARGE SCALE GENOMIC DNA]</scope>
    <source>
        <strain evidence="1 2">UASWS1009</strain>
    </source>
</reference>
<dbReference type="RefSeq" id="WP_024924749.1">
    <property type="nucleotide sequence ID" value="NZ_MDEO01000035.1"/>
</dbReference>
<comment type="caution">
    <text evidence="1">The sequence shown here is derived from an EMBL/GenBank/DDBJ whole genome shotgun (WGS) entry which is preliminary data.</text>
</comment>
<accession>A0A1C2DJR3</accession>
<protein>
    <submittedName>
        <fullName evidence="1">Uncharacterized protein</fullName>
    </submittedName>
</protein>
<evidence type="ECO:0000313" key="2">
    <source>
        <dbReference type="Proteomes" id="UP000094412"/>
    </source>
</evidence>
<name>A0A1C2DJR3_9HYPH</name>
<dbReference type="OrthoDB" id="287782at2"/>
<dbReference type="STRING" id="1566387.QV13_21665"/>
<sequence length="192" mass="20527">MLGPLLKHAFRRFGARYGYDTAYLTELVDLDAGGGFKLALVSYFTDHRFGLEAAPYFAARITAVRHTDCGSCLRLAIARACEAGVPMAAISAMLSDDASRAPREMALARHYAEAVLANDPTLPQIVGACEARWGKRGLAGLAAATVSGSFYPLLKRGLGHGNTCEPVLAWLAAETKRADEVPGRSMARMTHG</sequence>
<dbReference type="Proteomes" id="UP000094412">
    <property type="component" value="Unassembled WGS sequence"/>
</dbReference>
<proteinExistence type="predicted"/>
<evidence type="ECO:0000313" key="1">
    <source>
        <dbReference type="EMBL" id="OCX15004.1"/>
    </source>
</evidence>
<gene>
    <name evidence="1" type="ORF">QV13_21665</name>
</gene>
<keyword evidence="2" id="KW-1185">Reference proteome</keyword>
<organism evidence="1 2">
    <name type="scientific">Mesorhizobium hungaricum</name>
    <dbReference type="NCBI Taxonomy" id="1566387"/>
    <lineage>
        <taxon>Bacteria</taxon>
        <taxon>Pseudomonadati</taxon>
        <taxon>Pseudomonadota</taxon>
        <taxon>Alphaproteobacteria</taxon>
        <taxon>Hyphomicrobiales</taxon>
        <taxon>Phyllobacteriaceae</taxon>
        <taxon>Mesorhizobium</taxon>
    </lineage>
</organism>